<dbReference type="OrthoDB" id="4865864at2"/>
<name>A0A2N8TQG4_9ACTN</name>
<evidence type="ECO:0000256" key="1">
    <source>
        <dbReference type="ARBA" id="ARBA00023015"/>
    </source>
</evidence>
<dbReference type="PRINTS" id="PR00038">
    <property type="entry name" value="HTHLUXR"/>
</dbReference>
<evidence type="ECO:0000313" key="5">
    <source>
        <dbReference type="EMBL" id="PNG21258.1"/>
    </source>
</evidence>
<protein>
    <submittedName>
        <fullName evidence="5">Helix-turn-helix transcriptional regulator</fullName>
    </submittedName>
</protein>
<keyword evidence="6" id="KW-1185">Reference proteome</keyword>
<comment type="caution">
    <text evidence="5">The sequence shown here is derived from an EMBL/GenBank/DDBJ whole genome shotgun (WGS) entry which is preliminary data.</text>
</comment>
<dbReference type="PROSITE" id="PS50043">
    <property type="entry name" value="HTH_LUXR_2"/>
    <property type="match status" value="1"/>
</dbReference>
<dbReference type="Pfam" id="PF00196">
    <property type="entry name" value="GerE"/>
    <property type="match status" value="1"/>
</dbReference>
<dbReference type="PANTHER" id="PTHR44688">
    <property type="entry name" value="DNA-BINDING TRANSCRIPTIONAL ACTIVATOR DEVR_DOSR"/>
    <property type="match status" value="1"/>
</dbReference>
<dbReference type="GO" id="GO:0006355">
    <property type="term" value="P:regulation of DNA-templated transcription"/>
    <property type="evidence" value="ECO:0007669"/>
    <property type="project" value="InterPro"/>
</dbReference>
<dbReference type="AlphaFoldDB" id="A0A2N8TQG4"/>
<reference evidence="5 6" key="1">
    <citation type="submission" date="2018-01" db="EMBL/GenBank/DDBJ databases">
        <title>Draft genome sequence of Streptomyces sp. 13K301.</title>
        <authorList>
            <person name="Sahin N."/>
            <person name="Saygin H."/>
            <person name="Ay H."/>
        </authorList>
    </citation>
    <scope>NUCLEOTIDE SEQUENCE [LARGE SCALE GENOMIC DNA]</scope>
    <source>
        <strain evidence="5 6">13K301</strain>
    </source>
</reference>
<keyword evidence="2" id="KW-0238">DNA-binding</keyword>
<organism evidence="5 6">
    <name type="scientific">Streptomyces cahuitamycinicus</name>
    <dbReference type="NCBI Taxonomy" id="2070367"/>
    <lineage>
        <taxon>Bacteria</taxon>
        <taxon>Bacillati</taxon>
        <taxon>Actinomycetota</taxon>
        <taxon>Actinomycetes</taxon>
        <taxon>Kitasatosporales</taxon>
        <taxon>Streptomycetaceae</taxon>
        <taxon>Streptomyces</taxon>
    </lineage>
</organism>
<evidence type="ECO:0000313" key="6">
    <source>
        <dbReference type="Proteomes" id="UP000235943"/>
    </source>
</evidence>
<evidence type="ECO:0000259" key="4">
    <source>
        <dbReference type="PROSITE" id="PS50043"/>
    </source>
</evidence>
<dbReference type="SMART" id="SM00421">
    <property type="entry name" value="HTH_LUXR"/>
    <property type="match status" value="1"/>
</dbReference>
<dbReference type="EMBL" id="POUC01000097">
    <property type="protein sequence ID" value="PNG21258.1"/>
    <property type="molecule type" value="Genomic_DNA"/>
</dbReference>
<dbReference type="InterPro" id="IPR016032">
    <property type="entry name" value="Sig_transdc_resp-reg_C-effctor"/>
</dbReference>
<keyword evidence="1" id="KW-0805">Transcription regulation</keyword>
<dbReference type="SUPFAM" id="SSF46894">
    <property type="entry name" value="C-terminal effector domain of the bipartite response regulators"/>
    <property type="match status" value="1"/>
</dbReference>
<dbReference type="InterPro" id="IPR036388">
    <property type="entry name" value="WH-like_DNA-bd_sf"/>
</dbReference>
<dbReference type="PANTHER" id="PTHR44688:SF16">
    <property type="entry name" value="DNA-BINDING TRANSCRIPTIONAL ACTIVATOR DEVR_DOSR"/>
    <property type="match status" value="1"/>
</dbReference>
<dbReference type="GO" id="GO:0003677">
    <property type="term" value="F:DNA binding"/>
    <property type="evidence" value="ECO:0007669"/>
    <property type="project" value="UniProtKB-KW"/>
</dbReference>
<gene>
    <name evidence="5" type="ORF">C1J00_15860</name>
</gene>
<feature type="domain" description="HTH luxR-type" evidence="4">
    <location>
        <begin position="8"/>
        <end position="73"/>
    </location>
</feature>
<dbReference type="Proteomes" id="UP000235943">
    <property type="component" value="Unassembled WGS sequence"/>
</dbReference>
<sequence length="98" mass="10637">MGADQGRDGPRFSELTRRELEVLSLLATGDSNRRLAHRLGIAERTVKAHLTSLMRKLGVASRVEAALLAQRYQKALSDLGVIPQGPIGERAVSCKSDV</sequence>
<dbReference type="InterPro" id="IPR000792">
    <property type="entry name" value="Tscrpt_reg_LuxR_C"/>
</dbReference>
<keyword evidence="3" id="KW-0804">Transcription</keyword>
<evidence type="ECO:0000256" key="3">
    <source>
        <dbReference type="ARBA" id="ARBA00023163"/>
    </source>
</evidence>
<dbReference type="Gene3D" id="1.10.10.10">
    <property type="entry name" value="Winged helix-like DNA-binding domain superfamily/Winged helix DNA-binding domain"/>
    <property type="match status" value="1"/>
</dbReference>
<dbReference type="CDD" id="cd06170">
    <property type="entry name" value="LuxR_C_like"/>
    <property type="match status" value="1"/>
</dbReference>
<evidence type="ECO:0000256" key="2">
    <source>
        <dbReference type="ARBA" id="ARBA00023125"/>
    </source>
</evidence>
<dbReference type="RefSeq" id="WP_102909722.1">
    <property type="nucleotide sequence ID" value="NZ_POUC01000097.1"/>
</dbReference>
<proteinExistence type="predicted"/>
<accession>A0A2N8TQG4</accession>